<accession>A0AAV2IIW7</accession>
<dbReference type="Gene3D" id="2.30.30.40">
    <property type="entry name" value="SH3 Domains"/>
    <property type="match status" value="1"/>
</dbReference>
<sequence length="110" mass="11472">MFYFAVVALVAVASGALVKENIHGGECVCTNTDGVNARDAGGLSSHVVETLSSGSCGKINGGILTADGYTWYQVQYSGKVRASFCQIFFSPAPSRRSVPGCLQSHGLRPA</sequence>
<evidence type="ECO:0000313" key="2">
    <source>
        <dbReference type="EMBL" id="CAL1546603.1"/>
    </source>
</evidence>
<comment type="caution">
    <text evidence="2">The sequence shown here is derived from an EMBL/GenBank/DDBJ whole genome shotgun (WGS) entry which is preliminary data.</text>
</comment>
<evidence type="ECO:0000256" key="1">
    <source>
        <dbReference type="SAM" id="SignalP"/>
    </source>
</evidence>
<gene>
    <name evidence="2" type="ORF">GSLYS_00019980001</name>
</gene>
<feature type="chain" id="PRO_5043404952" evidence="1">
    <location>
        <begin position="16"/>
        <end position="110"/>
    </location>
</feature>
<name>A0AAV2IIW7_LYMST</name>
<evidence type="ECO:0000313" key="3">
    <source>
        <dbReference type="Proteomes" id="UP001497497"/>
    </source>
</evidence>
<reference evidence="2 3" key="1">
    <citation type="submission" date="2024-04" db="EMBL/GenBank/DDBJ databases">
        <authorList>
            <consortium name="Genoscope - CEA"/>
            <person name="William W."/>
        </authorList>
    </citation>
    <scope>NUCLEOTIDE SEQUENCE [LARGE SCALE GENOMIC DNA]</scope>
</reference>
<dbReference type="AlphaFoldDB" id="A0AAV2IIW7"/>
<keyword evidence="1" id="KW-0732">Signal</keyword>
<dbReference type="EMBL" id="CAXITT010000833">
    <property type="protein sequence ID" value="CAL1546603.1"/>
    <property type="molecule type" value="Genomic_DNA"/>
</dbReference>
<dbReference type="Proteomes" id="UP001497497">
    <property type="component" value="Unassembled WGS sequence"/>
</dbReference>
<proteinExistence type="predicted"/>
<organism evidence="2 3">
    <name type="scientific">Lymnaea stagnalis</name>
    <name type="common">Great pond snail</name>
    <name type="synonym">Helix stagnalis</name>
    <dbReference type="NCBI Taxonomy" id="6523"/>
    <lineage>
        <taxon>Eukaryota</taxon>
        <taxon>Metazoa</taxon>
        <taxon>Spiralia</taxon>
        <taxon>Lophotrochozoa</taxon>
        <taxon>Mollusca</taxon>
        <taxon>Gastropoda</taxon>
        <taxon>Heterobranchia</taxon>
        <taxon>Euthyneura</taxon>
        <taxon>Panpulmonata</taxon>
        <taxon>Hygrophila</taxon>
        <taxon>Lymnaeoidea</taxon>
        <taxon>Lymnaeidae</taxon>
        <taxon>Lymnaea</taxon>
    </lineage>
</organism>
<feature type="signal peptide" evidence="1">
    <location>
        <begin position="1"/>
        <end position="15"/>
    </location>
</feature>
<keyword evidence="3" id="KW-1185">Reference proteome</keyword>
<protein>
    <submittedName>
        <fullName evidence="2">Uncharacterized protein</fullName>
    </submittedName>
</protein>